<evidence type="ECO:0008006" key="9">
    <source>
        <dbReference type="Google" id="ProtNLM"/>
    </source>
</evidence>
<dbReference type="Proteomes" id="UP001337655">
    <property type="component" value="Unassembled WGS sequence"/>
</dbReference>
<evidence type="ECO:0000313" key="7">
    <source>
        <dbReference type="EMBL" id="KAK5169577.1"/>
    </source>
</evidence>
<dbReference type="NCBIfam" id="TIGR00756">
    <property type="entry name" value="PPR"/>
    <property type="match status" value="1"/>
</dbReference>
<sequence>MLECRACVWRCIRAIAGDSRQAQALYRRPLLLTPQIEQNPFRRHASTAVATTPPAEDLLVPGRQPVVDKPESQTDGDKQQKTVPVANERHLKTELRYLQDKVKLAEHVHYTLRCDKPEKALDLCRLASKQQEVIVSWNHCVDWYIQRGKVDEAIKIYNEMKKRAQFPDGHTYSLLLRGLAKPPYSGEPVKDSHVAKALSIYYSMSSPTSRAEPNIIHTNGVLKVCSAALDMDALWGVVSKLPEHGARSPDHITYAILLDGIRHGAFGKDPTNVPAESLAANRTKAVQEGRAIWRDVIKKWRGAEIHIDERLVCAMAQLLFISSRIQDWDDVLNLVQQTMKIPRQLAPLDSPQRHIEHVPQENDLRQAEPEQEEDSDGYTDTPTTKAFLPVQSTSLSFVQPGNAILNILVNGCTLLRSPKAASAYWGLLTEPSGPYAIKPDLSNFHTYLRLLGKNRSSARAVALLQQISSFNIQPTAITFRLVMGICDRDKNNPNMLENARTIIDLMESTLADLDVRTLIKYLNLVLLSDDGPKIIFAVNRLDSIIHNLRSRVTYGAHKTGTATEQHMLDKEETLFFFRTLVGVIDTLNRRELVPREAHSHWQGRRAQLDAFIQRSNTKLEQQRAKLEVTTGKKAPRMRELDPKKGMSMKAEEYALRKFRWGERQKREEKEEMVKARGVLDWNVRKARPDVPTKGAVLKKWRANKEWAGRQEPERSFADSPMELGER</sequence>
<name>A0AAV9PCV3_9PEZI</name>
<dbReference type="EMBL" id="JAVRRT010000008">
    <property type="protein sequence ID" value="KAK5169577.1"/>
    <property type="molecule type" value="Genomic_DNA"/>
</dbReference>
<feature type="region of interest" description="Disordered" evidence="6">
    <location>
        <begin position="704"/>
        <end position="726"/>
    </location>
</feature>
<proteinExistence type="inferred from homology"/>
<feature type="compositionally biased region" description="Basic and acidic residues" evidence="6">
    <location>
        <begin position="358"/>
        <end position="368"/>
    </location>
</feature>
<accession>A0AAV9PCV3</accession>
<organism evidence="7 8">
    <name type="scientific">Saxophila tyrrhenica</name>
    <dbReference type="NCBI Taxonomy" id="1690608"/>
    <lineage>
        <taxon>Eukaryota</taxon>
        <taxon>Fungi</taxon>
        <taxon>Dikarya</taxon>
        <taxon>Ascomycota</taxon>
        <taxon>Pezizomycotina</taxon>
        <taxon>Dothideomycetes</taxon>
        <taxon>Dothideomycetidae</taxon>
        <taxon>Mycosphaerellales</taxon>
        <taxon>Extremaceae</taxon>
        <taxon>Saxophila</taxon>
    </lineage>
</organism>
<feature type="region of interest" description="Disordered" evidence="6">
    <location>
        <begin position="52"/>
        <end position="84"/>
    </location>
</feature>
<feature type="region of interest" description="Disordered" evidence="6">
    <location>
        <begin position="358"/>
        <end position="383"/>
    </location>
</feature>
<dbReference type="PANTHER" id="PTHR47447:SF28">
    <property type="entry name" value="PENTACOTRIPEPTIDE-REPEAT REGION OF PRORP DOMAIN-CONTAINING PROTEIN"/>
    <property type="match status" value="1"/>
</dbReference>
<feature type="compositionally biased region" description="Basic and acidic residues" evidence="6">
    <location>
        <begin position="704"/>
        <end position="716"/>
    </location>
</feature>
<comment type="subunit">
    <text evidence="4">Binds to mitochondrial small subunit 15S rRNA.</text>
</comment>
<feature type="compositionally biased region" description="Basic and acidic residues" evidence="6">
    <location>
        <begin position="66"/>
        <end position="80"/>
    </location>
</feature>
<comment type="function">
    <text evidence="3">Regulates mitochondrial small subunit maturation by controlling 15S rRNA 5'-end processing. Localizes to the 5' precursor of the 15S rRNA in a position that is subsequently occupied by mS47 in the mature yeast mtSSU. Uses structure and sequence-specific RNA recognition, binding to a single-stranded region of the precursor and specifically recognizing bases -6 to -1. The exchange of Ccm1 for mS47 is coupled to the irreversible removal of precursor rRNA that is accompanied by conformational changes of the mitoribosomal proteins uS5m and mS26. These conformational changes signal completion of 5'-end rRNA processing through protection of the mature 5'-end of the 15S rRNA and stabilization of mS47. The removal of the 5' precursor together with the dissociation of Ccm1 may be catalyzed by the 5'-3' exoribonuclease Pet127. Involved in the specific removal of group I introns in mitochondrial encoded transcripts.</text>
</comment>
<dbReference type="InterPro" id="IPR002885">
    <property type="entry name" value="PPR_rpt"/>
</dbReference>
<evidence type="ECO:0000313" key="8">
    <source>
        <dbReference type="Proteomes" id="UP001337655"/>
    </source>
</evidence>
<comment type="similarity">
    <text evidence="1">Belongs to the CCM1 family.</text>
</comment>
<protein>
    <recommendedName>
        <fullName evidence="9">Pentatricopeptide repeat protein</fullName>
    </recommendedName>
</protein>
<evidence type="ECO:0000256" key="6">
    <source>
        <dbReference type="SAM" id="MobiDB-lite"/>
    </source>
</evidence>
<dbReference type="PANTHER" id="PTHR47447">
    <property type="entry name" value="OS03G0856100 PROTEIN"/>
    <property type="match status" value="1"/>
</dbReference>
<comment type="caution">
    <text evidence="7">The sequence shown here is derived from an EMBL/GenBank/DDBJ whole genome shotgun (WGS) entry which is preliminary data.</text>
</comment>
<keyword evidence="2" id="KW-0677">Repeat</keyword>
<dbReference type="InterPro" id="IPR011990">
    <property type="entry name" value="TPR-like_helical_dom_sf"/>
</dbReference>
<keyword evidence="8" id="KW-1185">Reference proteome</keyword>
<dbReference type="RefSeq" id="XP_064658923.1">
    <property type="nucleotide sequence ID" value="XM_064802798.1"/>
</dbReference>
<evidence type="ECO:0000256" key="1">
    <source>
        <dbReference type="ARBA" id="ARBA00006192"/>
    </source>
</evidence>
<dbReference type="Gene3D" id="1.25.40.10">
    <property type="entry name" value="Tetratricopeptide repeat domain"/>
    <property type="match status" value="2"/>
</dbReference>
<feature type="repeat" description="PPR" evidence="5">
    <location>
        <begin position="133"/>
        <end position="167"/>
    </location>
</feature>
<evidence type="ECO:0000256" key="5">
    <source>
        <dbReference type="PROSITE-ProRule" id="PRU00708"/>
    </source>
</evidence>
<dbReference type="PROSITE" id="PS51375">
    <property type="entry name" value="PPR"/>
    <property type="match status" value="1"/>
</dbReference>
<evidence type="ECO:0000256" key="2">
    <source>
        <dbReference type="ARBA" id="ARBA00022737"/>
    </source>
</evidence>
<reference evidence="7 8" key="1">
    <citation type="submission" date="2023-08" db="EMBL/GenBank/DDBJ databases">
        <title>Black Yeasts Isolated from many extreme environments.</title>
        <authorList>
            <person name="Coleine C."/>
            <person name="Stajich J.E."/>
            <person name="Selbmann L."/>
        </authorList>
    </citation>
    <scope>NUCLEOTIDE SEQUENCE [LARGE SCALE GENOMIC DNA]</scope>
    <source>
        <strain evidence="7 8">CCFEE 5935</strain>
    </source>
</reference>
<gene>
    <name evidence="7" type="ORF">LTR77_005554</name>
</gene>
<dbReference type="AlphaFoldDB" id="A0AAV9PCV3"/>
<evidence type="ECO:0000256" key="3">
    <source>
        <dbReference type="ARBA" id="ARBA00044493"/>
    </source>
</evidence>
<evidence type="ECO:0000256" key="4">
    <source>
        <dbReference type="ARBA" id="ARBA00044511"/>
    </source>
</evidence>
<dbReference type="GeneID" id="89926895"/>
<dbReference type="Pfam" id="PF13041">
    <property type="entry name" value="PPR_2"/>
    <property type="match status" value="1"/>
</dbReference>